<reference evidence="17" key="1">
    <citation type="journal article" date="2019" name="Toxins">
        <title>Detection of Abrin-Like and Prepropulchellin-Like Toxin Genes and Transcripts Using Whole Genome Sequencing and Full-Length Transcript Sequencing of Abrus precatorius.</title>
        <authorList>
            <person name="Hovde B.T."/>
            <person name="Daligault H.E."/>
            <person name="Hanschen E.R."/>
            <person name="Kunde Y.A."/>
            <person name="Johnson M.B."/>
            <person name="Starkenburg S.R."/>
            <person name="Johnson S.L."/>
        </authorList>
    </citation>
    <scope>NUCLEOTIDE SEQUENCE [LARGE SCALE GENOMIC DNA]</scope>
</reference>
<evidence type="ECO:0000256" key="4">
    <source>
        <dbReference type="ARBA" id="ARBA00022581"/>
    </source>
</evidence>
<dbReference type="InterPro" id="IPR002902">
    <property type="entry name" value="GNK2"/>
</dbReference>
<dbReference type="GO" id="GO:0005886">
    <property type="term" value="C:plasma membrane"/>
    <property type="evidence" value="ECO:0007669"/>
    <property type="project" value="UniProtKB-SubCell"/>
</dbReference>
<dbReference type="PROSITE" id="PS51473">
    <property type="entry name" value="GNK2"/>
    <property type="match status" value="2"/>
</dbReference>
<evidence type="ECO:0000256" key="13">
    <source>
        <dbReference type="ARBA" id="ARBA00038393"/>
    </source>
</evidence>
<evidence type="ECO:0000256" key="5">
    <source>
        <dbReference type="ARBA" id="ARBA00022692"/>
    </source>
</evidence>
<dbReference type="GO" id="GO:0009506">
    <property type="term" value="C:plasmodesma"/>
    <property type="evidence" value="ECO:0007669"/>
    <property type="project" value="UniProtKB-SubCell"/>
</dbReference>
<evidence type="ECO:0000256" key="7">
    <source>
        <dbReference type="ARBA" id="ARBA00022737"/>
    </source>
</evidence>
<feature type="domain" description="Gnk2-homologous" evidence="16">
    <location>
        <begin position="136"/>
        <end position="236"/>
    </location>
</feature>
<dbReference type="PANTHER" id="PTHR32080">
    <property type="entry name" value="ANTIFUNGAL PROTEIN GINKBILOBIN-2-LIKE"/>
    <property type="match status" value="1"/>
</dbReference>
<feature type="chain" id="PRO_5033989934" evidence="15">
    <location>
        <begin position="28"/>
        <end position="284"/>
    </location>
</feature>
<name>A0A8B8K1M8_ABRPR</name>
<keyword evidence="11" id="KW-1015">Disulfide bond</keyword>
<dbReference type="Proteomes" id="UP000694853">
    <property type="component" value="Unplaced"/>
</dbReference>
<keyword evidence="6 15" id="KW-0732">Signal</keyword>
<protein>
    <submittedName>
        <fullName evidence="18">Cysteine-rich repeat secretory protein 60 isoform X1</fullName>
    </submittedName>
</protein>
<evidence type="ECO:0000256" key="1">
    <source>
        <dbReference type="ARBA" id="ARBA00004251"/>
    </source>
</evidence>
<feature type="signal peptide" evidence="15">
    <location>
        <begin position="1"/>
        <end position="27"/>
    </location>
</feature>
<comment type="subcellular location">
    <subcellularLocation>
        <location evidence="12">Cell junction</location>
        <location evidence="12">Plasmodesma</location>
    </subcellularLocation>
    <subcellularLocation>
        <location evidence="1">Cell membrane</location>
        <topology evidence="1">Single-pass type I membrane protein</topology>
    </subcellularLocation>
</comment>
<dbReference type="OrthoDB" id="1097929at2759"/>
<dbReference type="Gene3D" id="3.30.430.20">
    <property type="entry name" value="Gnk2 domain, C-X8-C-X2-C motif"/>
    <property type="match status" value="2"/>
</dbReference>
<dbReference type="KEGG" id="aprc:113850536"/>
<sequence length="284" mass="29916">MAKTKTNLSLSIFFAVLSLSNFPFSLSSSTDFFLYGGCTQLRYTPNSPYESNLNSLLTSLVNSATYASYNNFTVVGSSPNDVVYGLYQCRGDLAMPDCATCVARAISRAGELCPATCGGAVQLDGCFVKYDNATFLGVEDKTVVLRKCGPSVGYQSGAMGVRDSVLNGLAGSGGNFRVGGSGELKGVAQCTGDLSFAECQDCVAEAIKRLRSDCVGGNFGDMFLAKCYARYSTTGAHVYTTAHGAKSSNDGEKTFAIIIGLLAGVAILIIFLAFLRRICEGQGK</sequence>
<evidence type="ECO:0000256" key="9">
    <source>
        <dbReference type="ARBA" id="ARBA00022989"/>
    </source>
</evidence>
<dbReference type="InterPro" id="IPR051378">
    <property type="entry name" value="Cell2Cell_Antifungal"/>
</dbReference>
<evidence type="ECO:0000256" key="2">
    <source>
        <dbReference type="ARBA" id="ARBA00022448"/>
    </source>
</evidence>
<dbReference type="CDD" id="cd23509">
    <property type="entry name" value="Gnk2-like"/>
    <property type="match status" value="2"/>
</dbReference>
<keyword evidence="2" id="KW-0813">Transport</keyword>
<proteinExistence type="inferred from homology"/>
<dbReference type="PANTHER" id="PTHR32080:SF3">
    <property type="entry name" value="PLASMODESMATA-LOCATED PROTEIN 7"/>
    <property type="match status" value="1"/>
</dbReference>
<keyword evidence="5 14" id="KW-0812">Transmembrane</keyword>
<evidence type="ECO:0000256" key="12">
    <source>
        <dbReference type="ARBA" id="ARBA00024184"/>
    </source>
</evidence>
<dbReference type="AlphaFoldDB" id="A0A8B8K1M8"/>
<feature type="transmembrane region" description="Helical" evidence="14">
    <location>
        <begin position="255"/>
        <end position="275"/>
    </location>
</feature>
<dbReference type="InterPro" id="IPR038408">
    <property type="entry name" value="GNK2_sf"/>
</dbReference>
<feature type="domain" description="Gnk2-homologous" evidence="16">
    <location>
        <begin position="31"/>
        <end position="135"/>
    </location>
</feature>
<evidence type="ECO:0000256" key="15">
    <source>
        <dbReference type="SAM" id="SignalP"/>
    </source>
</evidence>
<keyword evidence="7" id="KW-0677">Repeat</keyword>
<evidence type="ECO:0000313" key="18">
    <source>
        <dbReference type="RefSeq" id="XP_027336903.1"/>
    </source>
</evidence>
<evidence type="ECO:0000256" key="10">
    <source>
        <dbReference type="ARBA" id="ARBA00023136"/>
    </source>
</evidence>
<evidence type="ECO:0000256" key="6">
    <source>
        <dbReference type="ARBA" id="ARBA00022729"/>
    </source>
</evidence>
<keyword evidence="3" id="KW-1003">Cell membrane</keyword>
<organism evidence="17 18">
    <name type="scientific">Abrus precatorius</name>
    <name type="common">Indian licorice</name>
    <name type="synonym">Glycine abrus</name>
    <dbReference type="NCBI Taxonomy" id="3816"/>
    <lineage>
        <taxon>Eukaryota</taxon>
        <taxon>Viridiplantae</taxon>
        <taxon>Streptophyta</taxon>
        <taxon>Embryophyta</taxon>
        <taxon>Tracheophyta</taxon>
        <taxon>Spermatophyta</taxon>
        <taxon>Magnoliopsida</taxon>
        <taxon>eudicotyledons</taxon>
        <taxon>Gunneridae</taxon>
        <taxon>Pentapetalae</taxon>
        <taxon>rosids</taxon>
        <taxon>fabids</taxon>
        <taxon>Fabales</taxon>
        <taxon>Fabaceae</taxon>
        <taxon>Papilionoideae</taxon>
        <taxon>50 kb inversion clade</taxon>
        <taxon>NPAAA clade</taxon>
        <taxon>indigoferoid/millettioid clade</taxon>
        <taxon>Abreae</taxon>
        <taxon>Abrus</taxon>
    </lineage>
</organism>
<accession>A0A8B8K1M8</accession>
<evidence type="ECO:0000256" key="14">
    <source>
        <dbReference type="SAM" id="Phobius"/>
    </source>
</evidence>
<keyword evidence="17" id="KW-1185">Reference proteome</keyword>
<evidence type="ECO:0000313" key="17">
    <source>
        <dbReference type="Proteomes" id="UP000694853"/>
    </source>
</evidence>
<evidence type="ECO:0000256" key="8">
    <source>
        <dbReference type="ARBA" id="ARBA00022949"/>
    </source>
</evidence>
<keyword evidence="4" id="KW-0945">Host-virus interaction</keyword>
<keyword evidence="8" id="KW-0965">Cell junction</keyword>
<dbReference type="RefSeq" id="XP_027336903.1">
    <property type="nucleotide sequence ID" value="XM_027481102.1"/>
</dbReference>
<dbReference type="Pfam" id="PF01657">
    <property type="entry name" value="Stress-antifung"/>
    <property type="match status" value="2"/>
</dbReference>
<keyword evidence="10 14" id="KW-0472">Membrane</keyword>
<comment type="similarity">
    <text evidence="13">Belongs to the cysteine-rich repeat secretory protein family. Plasmodesmata-located proteins (PDLD) subfamily.</text>
</comment>
<evidence type="ECO:0000256" key="11">
    <source>
        <dbReference type="ARBA" id="ARBA00023157"/>
    </source>
</evidence>
<evidence type="ECO:0000259" key="16">
    <source>
        <dbReference type="PROSITE" id="PS51473"/>
    </source>
</evidence>
<reference evidence="18" key="2">
    <citation type="submission" date="2025-08" db="UniProtKB">
        <authorList>
            <consortium name="RefSeq"/>
        </authorList>
    </citation>
    <scope>IDENTIFICATION</scope>
    <source>
        <tissue evidence="18">Young leaves</tissue>
    </source>
</reference>
<dbReference type="GeneID" id="113850536"/>
<dbReference type="FunFam" id="3.30.430.20:FF:000001">
    <property type="entry name" value="cysteine-rich repeat secretory protein 3"/>
    <property type="match status" value="1"/>
</dbReference>
<evidence type="ECO:0000256" key="3">
    <source>
        <dbReference type="ARBA" id="ARBA00022475"/>
    </source>
</evidence>
<keyword evidence="9 14" id="KW-1133">Transmembrane helix</keyword>
<gene>
    <name evidence="18" type="primary">LOC113850536</name>
</gene>